<feature type="signal peptide" evidence="1">
    <location>
        <begin position="1"/>
        <end position="23"/>
    </location>
</feature>
<proteinExistence type="predicted"/>
<dbReference type="KEGG" id="mlo:msr5755"/>
<dbReference type="HOGENOM" id="CLU_2683577_0_0_5"/>
<keyword evidence="1" id="KW-0732">Signal</keyword>
<name>Q98B27_RHILO</name>
<dbReference type="EMBL" id="BA000012">
    <property type="protein sequence ID" value="BAB52145.1"/>
    <property type="molecule type" value="Genomic_DNA"/>
</dbReference>
<protein>
    <submittedName>
        <fullName evidence="2">Msr5755 protein</fullName>
    </submittedName>
</protein>
<feature type="chain" id="PRO_5004323280" evidence="1">
    <location>
        <begin position="24"/>
        <end position="75"/>
    </location>
</feature>
<accession>Q98B27</accession>
<gene>
    <name evidence="2" type="ordered locus">msr5755</name>
</gene>
<dbReference type="AlphaFoldDB" id="Q98B27"/>
<reference evidence="2 3" key="1">
    <citation type="journal article" date="2000" name="DNA Res.">
        <title>Complete genome structure of the nitrogen-fixing symbiotic bacterium Mesorhizobium loti.</title>
        <authorList>
            <person name="Kaneko T."/>
            <person name="Nakamura Y."/>
            <person name="Sato S."/>
            <person name="Asamizu E."/>
            <person name="Kato T."/>
            <person name="Sasamoto S."/>
            <person name="Watanabe A."/>
            <person name="Idesawa K."/>
            <person name="Ishikawa A."/>
            <person name="Kawashima K."/>
            <person name="Kimura T."/>
            <person name="Kishida Y."/>
            <person name="Kiyokawa C."/>
            <person name="Kohara M."/>
            <person name="Matsumoto M."/>
            <person name="Matsuno A."/>
            <person name="Mochizuki Y."/>
            <person name="Nakayama S."/>
            <person name="Nakazaki N."/>
            <person name="Shimpo S."/>
            <person name="Sugimoto M."/>
            <person name="Takeuchi C."/>
            <person name="Yamada M."/>
            <person name="Tabata S."/>
        </authorList>
    </citation>
    <scope>NUCLEOTIDE SEQUENCE [LARGE SCALE GENOMIC DNA]</scope>
    <source>
        <strain evidence="3">LMG 29417 / CECT 9101 / MAFF 303099</strain>
    </source>
</reference>
<dbReference type="Proteomes" id="UP000000552">
    <property type="component" value="Chromosome"/>
</dbReference>
<evidence type="ECO:0000313" key="3">
    <source>
        <dbReference type="Proteomes" id="UP000000552"/>
    </source>
</evidence>
<evidence type="ECO:0000256" key="1">
    <source>
        <dbReference type="SAM" id="SignalP"/>
    </source>
</evidence>
<sequence length="75" mass="8055">MRMFRKVAVAAAIVTVCSLPAFAATEYWVAKDAATKKCEVVTKKPDGTKLMDAGKKTYATKGDADKALKLLADCK</sequence>
<organism evidence="2 3">
    <name type="scientific">Mesorhizobium japonicum (strain LMG 29417 / CECT 9101 / MAFF 303099)</name>
    <name type="common">Mesorhizobium loti (strain MAFF 303099)</name>
    <dbReference type="NCBI Taxonomy" id="266835"/>
    <lineage>
        <taxon>Bacteria</taxon>
        <taxon>Pseudomonadati</taxon>
        <taxon>Pseudomonadota</taxon>
        <taxon>Alphaproteobacteria</taxon>
        <taxon>Hyphomicrobiales</taxon>
        <taxon>Phyllobacteriaceae</taxon>
        <taxon>Mesorhizobium</taxon>
    </lineage>
</organism>
<evidence type="ECO:0000313" key="2">
    <source>
        <dbReference type="EMBL" id="BAB52145.1"/>
    </source>
</evidence>